<name>A0A915L0T9_ROMCU</name>
<reference evidence="2" key="1">
    <citation type="submission" date="2022-11" db="UniProtKB">
        <authorList>
            <consortium name="WormBaseParasite"/>
        </authorList>
    </citation>
    <scope>IDENTIFICATION</scope>
</reference>
<dbReference type="Proteomes" id="UP000887565">
    <property type="component" value="Unplaced"/>
</dbReference>
<organism evidence="1 2">
    <name type="scientific">Romanomermis culicivorax</name>
    <name type="common">Nematode worm</name>
    <dbReference type="NCBI Taxonomy" id="13658"/>
    <lineage>
        <taxon>Eukaryota</taxon>
        <taxon>Metazoa</taxon>
        <taxon>Ecdysozoa</taxon>
        <taxon>Nematoda</taxon>
        <taxon>Enoplea</taxon>
        <taxon>Dorylaimia</taxon>
        <taxon>Mermithida</taxon>
        <taxon>Mermithoidea</taxon>
        <taxon>Mermithidae</taxon>
        <taxon>Romanomermis</taxon>
    </lineage>
</organism>
<keyword evidence="1" id="KW-1185">Reference proteome</keyword>
<dbReference type="AlphaFoldDB" id="A0A915L0T9"/>
<sequence length="88" mass="10405">MAIMYKEDVMIKKCCRRWPKPDGEFFEMMIVIFAGEFFEMNYFNPRAQDMKIGNSSDNHLVNFWLRIKTYLVAIIGMEGLWGGRSNEP</sequence>
<dbReference type="WBParaSite" id="nRc.2.0.1.t44678-RA">
    <property type="protein sequence ID" value="nRc.2.0.1.t44678-RA"/>
    <property type="gene ID" value="nRc.2.0.1.g44678"/>
</dbReference>
<protein>
    <submittedName>
        <fullName evidence="2">Uncharacterized protein</fullName>
    </submittedName>
</protein>
<accession>A0A915L0T9</accession>
<evidence type="ECO:0000313" key="2">
    <source>
        <dbReference type="WBParaSite" id="nRc.2.0.1.t44678-RA"/>
    </source>
</evidence>
<proteinExistence type="predicted"/>
<evidence type="ECO:0000313" key="1">
    <source>
        <dbReference type="Proteomes" id="UP000887565"/>
    </source>
</evidence>